<dbReference type="eggNOG" id="KOG0118">
    <property type="taxonomic scope" value="Eukaryota"/>
</dbReference>
<feature type="compositionally biased region" description="Basic and acidic residues" evidence="3">
    <location>
        <begin position="229"/>
        <end position="264"/>
    </location>
</feature>
<feature type="region of interest" description="Disordered" evidence="3">
    <location>
        <begin position="1"/>
        <end position="71"/>
    </location>
</feature>
<name>A0A1H6PZC5_YARLL</name>
<keyword evidence="1 2" id="KW-0694">RNA-binding</keyword>
<dbReference type="OMA" id="WDSARGS"/>
<evidence type="ECO:0000256" key="3">
    <source>
        <dbReference type="SAM" id="MobiDB-lite"/>
    </source>
</evidence>
<feature type="compositionally biased region" description="Basic and acidic residues" evidence="3">
    <location>
        <begin position="173"/>
        <end position="184"/>
    </location>
</feature>
<dbReference type="GeneID" id="2911924"/>
<dbReference type="InterPro" id="IPR035979">
    <property type="entry name" value="RBD_domain_sf"/>
</dbReference>
<dbReference type="PANTHER" id="PTHR23236">
    <property type="entry name" value="EUKARYOTIC TRANSLATION INITIATION FACTOR 4B/4H"/>
    <property type="match status" value="1"/>
</dbReference>
<feature type="compositionally biased region" description="Basic and acidic residues" evidence="3">
    <location>
        <begin position="272"/>
        <end position="300"/>
    </location>
</feature>
<feature type="compositionally biased region" description="Acidic residues" evidence="3">
    <location>
        <begin position="20"/>
        <end position="29"/>
    </location>
</feature>
<dbReference type="Proteomes" id="UP000256601">
    <property type="component" value="Unassembled WGS sequence"/>
</dbReference>
<reference evidence="6 8" key="2">
    <citation type="submission" date="2018-07" db="EMBL/GenBank/DDBJ databases">
        <title>Draft Genome Assemblies for Five Robust Yarrowia lipolytica Strains Exhibiting High Lipid Production and Pentose Sugar Utilization and Sugar Alcohol Secretion from Undetoxified Lignocellulosic Biomass Hydrolysates.</title>
        <authorList>
            <consortium name="DOE Joint Genome Institute"/>
            <person name="Walker C."/>
            <person name="Ryu S."/>
            <person name="Na H."/>
            <person name="Zane M."/>
            <person name="LaButti K."/>
            <person name="Lipzen A."/>
            <person name="Haridas S."/>
            <person name="Barry K."/>
            <person name="Grigoriev I.V."/>
            <person name="Quarterman J."/>
            <person name="Slininger P."/>
            <person name="Dien B."/>
            <person name="Trinh C.T."/>
        </authorList>
    </citation>
    <scope>NUCLEOTIDE SEQUENCE [LARGE SCALE GENOMIC DNA]</scope>
    <source>
        <strain evidence="6 8">YB392</strain>
    </source>
</reference>
<feature type="compositionally biased region" description="Basic and acidic residues" evidence="3">
    <location>
        <begin position="417"/>
        <end position="426"/>
    </location>
</feature>
<dbReference type="KEGG" id="yli:2911924"/>
<feature type="compositionally biased region" description="Basic and acidic residues" evidence="3">
    <location>
        <begin position="333"/>
        <end position="390"/>
    </location>
</feature>
<dbReference type="EMBL" id="KZ858955">
    <property type="protein sequence ID" value="RDW28133.1"/>
    <property type="molecule type" value="Genomic_DNA"/>
</dbReference>
<dbReference type="OrthoDB" id="48651at2759"/>
<dbReference type="InterPro" id="IPR012677">
    <property type="entry name" value="Nucleotide-bd_a/b_plait_sf"/>
</dbReference>
<dbReference type="GO" id="GO:0005730">
    <property type="term" value="C:nucleolus"/>
    <property type="evidence" value="ECO:0007669"/>
    <property type="project" value="TreeGrafter"/>
</dbReference>
<feature type="compositionally biased region" description="Low complexity" evidence="3">
    <location>
        <begin position="31"/>
        <end position="58"/>
    </location>
</feature>
<evidence type="ECO:0000259" key="4">
    <source>
        <dbReference type="PROSITE" id="PS50102"/>
    </source>
</evidence>
<dbReference type="PANTHER" id="PTHR23236:SF11">
    <property type="entry name" value="EUKARYOTIC TRANSLATION INITIATION FACTOR 4H"/>
    <property type="match status" value="1"/>
</dbReference>
<sequence>MPPKKQQQKMSLFEFNANEDWADDMDETPLDSGYDNQSYGGYSSNNNSSSYGASQSSYDRPKRDYPETPVPDVAPWLAKLVNLPYDITEDSVKQFFGPGYDIKEITLVMDRDTGKPRGIVNMEFGDKASLERALGLSGQSFGGRPARVFVSTPRDTRTERDWTRRGPLPPLEGEARADTRDWSRRPAPPVSDFDGPRETREAREAREDAENHRDFSNWTRRGPLPSNDNEQRKSRGMEFRERRSRQEDPENHRDFSNWERRGPPKGEAVLPEQRERAPRPPRKERSPTRADQVDSWRGDAKPSGPGKTVNLSGSSLFGSAKPIDTTERLAAIEARKEKERQELLARKKEDKPKVVKEDKTERTWERRGPLPPKGRDSKPAGAAKKDDAKPKPKATFAALAVEGEDEDESASAPAETKPAEEAKENADLPAAVEKLEIEDDGDWNVVSGKKRR</sequence>
<evidence type="ECO:0000256" key="2">
    <source>
        <dbReference type="PROSITE-ProRule" id="PRU00176"/>
    </source>
</evidence>
<dbReference type="SMART" id="SM00360">
    <property type="entry name" value="RRM"/>
    <property type="match status" value="1"/>
</dbReference>
<organism evidence="5 7">
    <name type="scientific">Yarrowia lipolytica</name>
    <name type="common">Candida lipolytica</name>
    <dbReference type="NCBI Taxonomy" id="4952"/>
    <lineage>
        <taxon>Eukaryota</taxon>
        <taxon>Fungi</taxon>
        <taxon>Dikarya</taxon>
        <taxon>Ascomycota</taxon>
        <taxon>Saccharomycotina</taxon>
        <taxon>Dipodascomycetes</taxon>
        <taxon>Dipodascales</taxon>
        <taxon>Dipodascales incertae sedis</taxon>
        <taxon>Yarrowia</taxon>
    </lineage>
</organism>
<proteinExistence type="predicted"/>
<dbReference type="VEuPathDB" id="FungiDB:YALI0_E30877g"/>
<dbReference type="PROSITE" id="PS50102">
    <property type="entry name" value="RRM"/>
    <property type="match status" value="1"/>
</dbReference>
<reference evidence="5 7" key="1">
    <citation type="journal article" date="2016" name="PLoS ONE">
        <title>Sequence Assembly of Yarrowia lipolytica Strain W29/CLIB89 Shows Transposable Element Diversity.</title>
        <authorList>
            <person name="Magnan C."/>
            <person name="Yu J."/>
            <person name="Chang I."/>
            <person name="Jahn E."/>
            <person name="Kanomata Y."/>
            <person name="Wu J."/>
            <person name="Zeller M."/>
            <person name="Oakes M."/>
            <person name="Baldi P."/>
            <person name="Sandmeyer S."/>
        </authorList>
    </citation>
    <scope>NUCLEOTIDE SEQUENCE [LARGE SCALE GENOMIC DNA]</scope>
    <source>
        <strain evidence="5">CLIB89</strain>
        <strain evidence="7">CLIB89(W29)</strain>
    </source>
</reference>
<dbReference type="Proteomes" id="UP000182444">
    <property type="component" value="Chromosome 1E"/>
</dbReference>
<evidence type="ECO:0000313" key="7">
    <source>
        <dbReference type="Proteomes" id="UP000182444"/>
    </source>
</evidence>
<evidence type="ECO:0000313" key="8">
    <source>
        <dbReference type="Proteomes" id="UP000256601"/>
    </source>
</evidence>
<dbReference type="RefSeq" id="XP_504609.1">
    <property type="nucleotide sequence ID" value="XM_504609.1"/>
</dbReference>
<accession>A0A1H6PZC5</accession>
<gene>
    <name evidence="6" type="ORF">B0I71DRAFT_127890</name>
    <name evidence="5" type="ORF">YALI1_E36334g</name>
</gene>
<dbReference type="GO" id="GO:0003723">
    <property type="term" value="F:RNA binding"/>
    <property type="evidence" value="ECO:0007669"/>
    <property type="project" value="UniProtKB-UniRule"/>
</dbReference>
<dbReference type="Pfam" id="PF00076">
    <property type="entry name" value="RRM_1"/>
    <property type="match status" value="1"/>
</dbReference>
<evidence type="ECO:0000313" key="5">
    <source>
        <dbReference type="EMBL" id="AOW06201.1"/>
    </source>
</evidence>
<protein>
    <recommendedName>
        <fullName evidence="4">RRM domain-containing protein</fullName>
    </recommendedName>
</protein>
<feature type="compositionally biased region" description="Basic and acidic residues" evidence="3">
    <location>
        <begin position="154"/>
        <end position="164"/>
    </location>
</feature>
<feature type="region of interest" description="Disordered" evidence="3">
    <location>
        <begin position="145"/>
        <end position="452"/>
    </location>
</feature>
<feature type="compositionally biased region" description="Basic and acidic residues" evidence="3">
    <location>
        <begin position="194"/>
        <end position="215"/>
    </location>
</feature>
<dbReference type="EMBL" id="CP017557">
    <property type="protein sequence ID" value="AOW06201.1"/>
    <property type="molecule type" value="Genomic_DNA"/>
</dbReference>
<evidence type="ECO:0000313" key="6">
    <source>
        <dbReference type="EMBL" id="RDW28133.1"/>
    </source>
</evidence>
<dbReference type="InterPro" id="IPR000504">
    <property type="entry name" value="RRM_dom"/>
</dbReference>
<dbReference type="Gene3D" id="3.30.70.330">
    <property type="match status" value="1"/>
</dbReference>
<dbReference type="AlphaFoldDB" id="A0A1H6PZC5"/>
<dbReference type="SUPFAM" id="SSF54928">
    <property type="entry name" value="RNA-binding domain, RBD"/>
    <property type="match status" value="1"/>
</dbReference>
<dbReference type="VEuPathDB" id="FungiDB:YALI1_E36334g"/>
<feature type="domain" description="RRM" evidence="4">
    <location>
        <begin position="82"/>
        <end position="153"/>
    </location>
</feature>
<evidence type="ECO:0000256" key="1">
    <source>
        <dbReference type="ARBA" id="ARBA00022884"/>
    </source>
</evidence>